<proteinExistence type="predicted"/>
<dbReference type="Proteomes" id="UP000678276">
    <property type="component" value="Unassembled WGS sequence"/>
</dbReference>
<feature type="compositionally biased region" description="Basic and acidic residues" evidence="1">
    <location>
        <begin position="324"/>
        <end position="333"/>
    </location>
</feature>
<comment type="caution">
    <text evidence="2">The sequence shown here is derived from an EMBL/GenBank/DDBJ whole genome shotgun (WGS) entry which is preliminary data.</text>
</comment>
<gene>
    <name evidence="2" type="ORF">J6595_18465</name>
</gene>
<reference evidence="2 3" key="1">
    <citation type="submission" date="2021-04" db="EMBL/GenBank/DDBJ databases">
        <title>Whole genome sequence of Jiella sp. KSK16Y-1.</title>
        <authorList>
            <person name="Tuo L."/>
        </authorList>
    </citation>
    <scope>NUCLEOTIDE SEQUENCE [LARGE SCALE GENOMIC DNA]</scope>
    <source>
        <strain evidence="2 3">KSK16Y-1</strain>
    </source>
</reference>
<organism evidence="2 3">
    <name type="scientific">Jiella mangrovi</name>
    <dbReference type="NCBI Taxonomy" id="2821407"/>
    <lineage>
        <taxon>Bacteria</taxon>
        <taxon>Pseudomonadati</taxon>
        <taxon>Pseudomonadota</taxon>
        <taxon>Alphaproteobacteria</taxon>
        <taxon>Hyphomicrobiales</taxon>
        <taxon>Aurantimonadaceae</taxon>
        <taxon>Jiella</taxon>
    </lineage>
</organism>
<evidence type="ECO:0000256" key="1">
    <source>
        <dbReference type="SAM" id="MobiDB-lite"/>
    </source>
</evidence>
<feature type="region of interest" description="Disordered" evidence="1">
    <location>
        <begin position="257"/>
        <end position="333"/>
    </location>
</feature>
<evidence type="ECO:0000313" key="3">
    <source>
        <dbReference type="Proteomes" id="UP000678276"/>
    </source>
</evidence>
<keyword evidence="3" id="KW-1185">Reference proteome</keyword>
<feature type="compositionally biased region" description="Basic and acidic residues" evidence="1">
    <location>
        <begin position="268"/>
        <end position="297"/>
    </location>
</feature>
<protein>
    <submittedName>
        <fullName evidence="2">Uncharacterized protein</fullName>
    </submittedName>
</protein>
<evidence type="ECO:0000313" key="2">
    <source>
        <dbReference type="EMBL" id="MBP0617574.1"/>
    </source>
</evidence>
<dbReference type="EMBL" id="JAGJCF010000017">
    <property type="protein sequence ID" value="MBP0617574.1"/>
    <property type="molecule type" value="Genomic_DNA"/>
</dbReference>
<feature type="region of interest" description="Disordered" evidence="1">
    <location>
        <begin position="1"/>
        <end position="39"/>
    </location>
</feature>
<dbReference type="RefSeq" id="WP_209596489.1">
    <property type="nucleotide sequence ID" value="NZ_JAGJCF010000017.1"/>
</dbReference>
<accession>A0ABS4BLG1</accession>
<name>A0ABS4BLG1_9HYPH</name>
<sequence>MSNRDRKPFGHAIPRLSRRVLSGRPPRNPGAESAASKAEDPVCGTIDAIARSIVDDALVSAEALEADPMLGEYSTIASLFRSIVTRSGQAIPDVIAVALRENPHYLVLREHPLPLTRTADEIVRNNNQRTLDVEVRADTQVLGFFATDLVVIDLTTRHATLIECIRGSVPLSGPRTKSLVRTVRTAAMSARSALEAEGHRVNGVGCAVFDRYGRAGHDEAMTIRAGEIDRFLDAPIIRLLDRLDQRIRDRLATIIEPEPDASGTSSEDATRESRLIDHGDNVAHLSDDEVKPSKDRATPPPRVIDLSRSIGPAELRRMMSGIEQADRHPEPSH</sequence>